<dbReference type="InterPro" id="IPR001509">
    <property type="entry name" value="Epimerase_deHydtase"/>
</dbReference>
<dbReference type="GO" id="GO:0004029">
    <property type="term" value="F:aldehyde dehydrogenase (NAD+) activity"/>
    <property type="evidence" value="ECO:0007669"/>
    <property type="project" value="TreeGrafter"/>
</dbReference>
<comment type="caution">
    <text evidence="2">The sequence shown here is derived from an EMBL/GenBank/DDBJ whole genome shotgun (WGS) entry which is preliminary data.</text>
</comment>
<dbReference type="Pfam" id="PF01370">
    <property type="entry name" value="Epimerase"/>
    <property type="match status" value="1"/>
</dbReference>
<dbReference type="InterPro" id="IPR051783">
    <property type="entry name" value="NAD(P)-dependent_oxidoreduct"/>
</dbReference>
<evidence type="ECO:0000313" key="2">
    <source>
        <dbReference type="EMBL" id="KAA9341011.1"/>
    </source>
</evidence>
<dbReference type="PANTHER" id="PTHR48079:SF6">
    <property type="entry name" value="NAD(P)-BINDING DOMAIN-CONTAINING PROTEIN-RELATED"/>
    <property type="match status" value="1"/>
</dbReference>
<protein>
    <submittedName>
        <fullName evidence="2">NAD-dependent epimerase/dehydratase family protein</fullName>
    </submittedName>
</protein>
<dbReference type="SUPFAM" id="SSF51735">
    <property type="entry name" value="NAD(P)-binding Rossmann-fold domains"/>
    <property type="match status" value="1"/>
</dbReference>
<dbReference type="Gene3D" id="3.40.50.720">
    <property type="entry name" value="NAD(P)-binding Rossmann-like Domain"/>
    <property type="match status" value="1"/>
</dbReference>
<feature type="domain" description="NAD-dependent epimerase/dehydratase" evidence="1">
    <location>
        <begin position="2"/>
        <end position="212"/>
    </location>
</feature>
<dbReference type="GO" id="GO:0005737">
    <property type="term" value="C:cytoplasm"/>
    <property type="evidence" value="ECO:0007669"/>
    <property type="project" value="TreeGrafter"/>
</dbReference>
<dbReference type="RefSeq" id="WP_150902938.1">
    <property type="nucleotide sequence ID" value="NZ_VTWT01000002.1"/>
</dbReference>
<evidence type="ECO:0000259" key="1">
    <source>
        <dbReference type="Pfam" id="PF01370"/>
    </source>
</evidence>
<organism evidence="2 3">
    <name type="scientific">Adhaeribacter soli</name>
    <dbReference type="NCBI Taxonomy" id="2607655"/>
    <lineage>
        <taxon>Bacteria</taxon>
        <taxon>Pseudomonadati</taxon>
        <taxon>Bacteroidota</taxon>
        <taxon>Cytophagia</taxon>
        <taxon>Cytophagales</taxon>
        <taxon>Hymenobacteraceae</taxon>
        <taxon>Adhaeribacter</taxon>
    </lineage>
</organism>
<dbReference type="PANTHER" id="PTHR48079">
    <property type="entry name" value="PROTEIN YEEZ"/>
    <property type="match status" value="1"/>
</dbReference>
<dbReference type="EMBL" id="VTWT01000002">
    <property type="protein sequence ID" value="KAA9341011.1"/>
    <property type="molecule type" value="Genomic_DNA"/>
</dbReference>
<reference evidence="2 3" key="1">
    <citation type="submission" date="2019-09" db="EMBL/GenBank/DDBJ databases">
        <title>Genome sequence of Adhaeribacter sp. M2.</title>
        <authorList>
            <person name="Srinivasan S."/>
        </authorList>
    </citation>
    <scope>NUCLEOTIDE SEQUENCE [LARGE SCALE GENOMIC DNA]</scope>
    <source>
        <strain evidence="2 3">M2</strain>
    </source>
</reference>
<dbReference type="AlphaFoldDB" id="A0A5N1J8K6"/>
<gene>
    <name evidence="2" type="ORF">F0P94_06185</name>
</gene>
<accession>A0A5N1J8K6</accession>
<keyword evidence="3" id="KW-1185">Reference proteome</keyword>
<dbReference type="Proteomes" id="UP000326570">
    <property type="component" value="Unassembled WGS sequence"/>
</dbReference>
<dbReference type="InterPro" id="IPR036291">
    <property type="entry name" value="NAD(P)-bd_dom_sf"/>
</dbReference>
<proteinExistence type="predicted"/>
<evidence type="ECO:0000313" key="3">
    <source>
        <dbReference type="Proteomes" id="UP000326570"/>
    </source>
</evidence>
<name>A0A5N1J8K6_9BACT</name>
<sequence length="325" mass="35818">MIVVTGATGLIGSFLTEALTRQGHKVRAISRRSFSAQNNSLLTWLQGDLLDPLFLEEALEGATLVFHCAGLVSYAPQDKELLHKINVEGTANIVNACLARPAVKLIYVSSIAAVENEKNKPVADEEAKWDLNAYHTDYAESKYNAELEVWRGISEGLNAVIVNPSIVLGPGNWAESSTKLFRYVFEEKPFYTEGSANFVDVRDVVEVMLQLAFSDIKGERFILNGGAMPYREFFEKTAACFGKKAPAIKVGATAAGLLWRLEHVRSLVTGKRPLITRDTARIAGRGNIYSSGKVKKVLTFGFRPLPETISWCCAGLKQKYQAAQR</sequence>